<sequence length="82" mass="9009">MRAPSRVSGYISSFSLTERRLTRSIPSPKYPAISAAVDPGFASSLIQAPHELSPLHEQGQGLRTLHYHSHAFIRDPEALDIA</sequence>
<dbReference type="Proteomes" id="UP000595437">
    <property type="component" value="Chromosome 18"/>
</dbReference>
<dbReference type="AlphaFoldDB" id="A0A7T8JV68"/>
<dbReference type="EMBL" id="CP045907">
    <property type="protein sequence ID" value="QQP35095.1"/>
    <property type="molecule type" value="Genomic_DNA"/>
</dbReference>
<evidence type="ECO:0000313" key="2">
    <source>
        <dbReference type="Proteomes" id="UP000595437"/>
    </source>
</evidence>
<name>A0A7T8JV68_CALRO</name>
<protein>
    <submittedName>
        <fullName evidence="1">Uncharacterized protein</fullName>
    </submittedName>
</protein>
<feature type="non-terminal residue" evidence="1">
    <location>
        <position position="82"/>
    </location>
</feature>
<organism evidence="1 2">
    <name type="scientific">Caligus rogercresseyi</name>
    <name type="common">Sea louse</name>
    <dbReference type="NCBI Taxonomy" id="217165"/>
    <lineage>
        <taxon>Eukaryota</taxon>
        <taxon>Metazoa</taxon>
        <taxon>Ecdysozoa</taxon>
        <taxon>Arthropoda</taxon>
        <taxon>Crustacea</taxon>
        <taxon>Multicrustacea</taxon>
        <taxon>Hexanauplia</taxon>
        <taxon>Copepoda</taxon>
        <taxon>Siphonostomatoida</taxon>
        <taxon>Caligidae</taxon>
        <taxon>Caligus</taxon>
    </lineage>
</organism>
<keyword evidence="2" id="KW-1185">Reference proteome</keyword>
<accession>A0A7T8JV68</accession>
<evidence type="ECO:0000313" key="1">
    <source>
        <dbReference type="EMBL" id="QQP35095.1"/>
    </source>
</evidence>
<gene>
    <name evidence="1" type="ORF">FKW44_023225</name>
</gene>
<proteinExistence type="predicted"/>
<reference evidence="2" key="1">
    <citation type="submission" date="2021-01" db="EMBL/GenBank/DDBJ databases">
        <title>Caligus Genome Assembly.</title>
        <authorList>
            <person name="Gallardo-Escarate C."/>
        </authorList>
    </citation>
    <scope>NUCLEOTIDE SEQUENCE [LARGE SCALE GENOMIC DNA]</scope>
</reference>